<keyword evidence="6" id="KW-1185">Reference proteome</keyword>
<dbReference type="InterPro" id="IPR021858">
    <property type="entry name" value="Fun_TF"/>
</dbReference>
<evidence type="ECO:0000256" key="1">
    <source>
        <dbReference type="ARBA" id="ARBA00004123"/>
    </source>
</evidence>
<proteinExistence type="predicted"/>
<gene>
    <name evidence="5" type="ORF">JI435_308790</name>
</gene>
<dbReference type="VEuPathDB" id="FungiDB:JI435_308790"/>
<feature type="region of interest" description="Disordered" evidence="3">
    <location>
        <begin position="238"/>
        <end position="276"/>
    </location>
</feature>
<comment type="subcellular location">
    <subcellularLocation>
        <location evidence="1">Nucleus</location>
    </subcellularLocation>
</comment>
<reference evidence="6" key="1">
    <citation type="journal article" date="2021" name="BMC Genomics">
        <title>Chromosome-level genome assembly and manually-curated proteome of model necrotroph Parastagonospora nodorum Sn15 reveals a genome-wide trove of candidate effector homologs, and redundancy of virulence-related functions within an accessory chromosome.</title>
        <authorList>
            <person name="Bertazzoni S."/>
            <person name="Jones D.A.B."/>
            <person name="Phan H.T."/>
            <person name="Tan K.-C."/>
            <person name="Hane J.K."/>
        </authorList>
    </citation>
    <scope>NUCLEOTIDE SEQUENCE [LARGE SCALE GENOMIC DNA]</scope>
    <source>
        <strain evidence="6">SN15 / ATCC MYA-4574 / FGSC 10173)</strain>
    </source>
</reference>
<dbReference type="Pfam" id="PF00172">
    <property type="entry name" value="Zn_clus"/>
    <property type="match status" value="1"/>
</dbReference>
<evidence type="ECO:0000256" key="3">
    <source>
        <dbReference type="SAM" id="MobiDB-lite"/>
    </source>
</evidence>
<dbReference type="AlphaFoldDB" id="A0A7U2NQJ5"/>
<dbReference type="PROSITE" id="PS50048">
    <property type="entry name" value="ZN2_CY6_FUNGAL_2"/>
    <property type="match status" value="1"/>
</dbReference>
<feature type="compositionally biased region" description="Basic and acidic residues" evidence="3">
    <location>
        <begin position="1121"/>
        <end position="1133"/>
    </location>
</feature>
<dbReference type="InterPro" id="IPR001138">
    <property type="entry name" value="Zn2Cys6_DnaBD"/>
</dbReference>
<evidence type="ECO:0000313" key="5">
    <source>
        <dbReference type="EMBL" id="QRD06766.1"/>
    </source>
</evidence>
<dbReference type="Proteomes" id="UP000663193">
    <property type="component" value="Chromosome 21"/>
</dbReference>
<dbReference type="GO" id="GO:0000981">
    <property type="term" value="F:DNA-binding transcription factor activity, RNA polymerase II-specific"/>
    <property type="evidence" value="ECO:0007669"/>
    <property type="project" value="InterPro"/>
</dbReference>
<evidence type="ECO:0000259" key="4">
    <source>
        <dbReference type="PROSITE" id="PS50048"/>
    </source>
</evidence>
<feature type="compositionally biased region" description="Polar residues" evidence="3">
    <location>
        <begin position="800"/>
        <end position="815"/>
    </location>
</feature>
<dbReference type="Gene3D" id="4.10.240.10">
    <property type="entry name" value="Zn(2)-C6 fungal-type DNA-binding domain"/>
    <property type="match status" value="1"/>
</dbReference>
<feature type="region of interest" description="Disordered" evidence="3">
    <location>
        <begin position="150"/>
        <end position="222"/>
    </location>
</feature>
<feature type="compositionally biased region" description="Low complexity" evidence="3">
    <location>
        <begin position="162"/>
        <end position="174"/>
    </location>
</feature>
<feature type="compositionally biased region" description="Low complexity" evidence="3">
    <location>
        <begin position="264"/>
        <end position="273"/>
    </location>
</feature>
<accession>A0A7U2NQJ5</accession>
<feature type="domain" description="Zn(2)-C6 fungal-type" evidence="4">
    <location>
        <begin position="38"/>
        <end position="66"/>
    </location>
</feature>
<feature type="compositionally biased region" description="Polar residues" evidence="3">
    <location>
        <begin position="201"/>
        <end position="221"/>
    </location>
</feature>
<dbReference type="EMBL" id="CP069043">
    <property type="protein sequence ID" value="QRD06766.1"/>
    <property type="molecule type" value="Genomic_DNA"/>
</dbReference>
<dbReference type="GO" id="GO:0008270">
    <property type="term" value="F:zinc ion binding"/>
    <property type="evidence" value="ECO:0007669"/>
    <property type="project" value="InterPro"/>
</dbReference>
<dbReference type="OrthoDB" id="5391043at2759"/>
<dbReference type="PANTHER" id="PTHR37534">
    <property type="entry name" value="TRANSCRIPTIONAL ACTIVATOR PROTEIN UGA3"/>
    <property type="match status" value="1"/>
</dbReference>
<dbReference type="SMART" id="SM00066">
    <property type="entry name" value="GAL4"/>
    <property type="match status" value="1"/>
</dbReference>
<feature type="compositionally biased region" description="Polar residues" evidence="3">
    <location>
        <begin position="238"/>
        <end position="262"/>
    </location>
</feature>
<feature type="compositionally biased region" description="Polar residues" evidence="3">
    <location>
        <begin position="18"/>
        <end position="29"/>
    </location>
</feature>
<organism evidence="5 6">
    <name type="scientific">Phaeosphaeria nodorum (strain SN15 / ATCC MYA-4574 / FGSC 10173)</name>
    <name type="common">Glume blotch fungus</name>
    <name type="synonym">Parastagonospora nodorum</name>
    <dbReference type="NCBI Taxonomy" id="321614"/>
    <lineage>
        <taxon>Eukaryota</taxon>
        <taxon>Fungi</taxon>
        <taxon>Dikarya</taxon>
        <taxon>Ascomycota</taxon>
        <taxon>Pezizomycotina</taxon>
        <taxon>Dothideomycetes</taxon>
        <taxon>Pleosporomycetidae</taxon>
        <taxon>Pleosporales</taxon>
        <taxon>Pleosporineae</taxon>
        <taxon>Phaeosphaeriaceae</taxon>
        <taxon>Parastagonospora</taxon>
    </lineage>
</organism>
<feature type="region of interest" description="Disordered" evidence="3">
    <location>
        <begin position="1"/>
        <end position="35"/>
    </location>
</feature>
<name>A0A7U2NQJ5_PHANO</name>
<sequence>MESGQMTSPPAGAGDVSPTGNFPGTSASSKMRKRTKTGCLTCRKRRIKCGEERPTCANCIKSKRQCEGYNQRVIFKTPIENWPNHPGNVSTIQYHTSMLPGTRNQSYHPHQSQDDSLLSIQPRPLNSFDFSAIESSAEVQLATSRQAIGVDPHNYAPGTSYQHPLPSPHHQQPLISPRHHPQMSPAASYFPHHATGHPSPVQYNHEPTVSYQSSPRYSQDHTAYPQLPISYNQNAETTSAVSQDISHSSLYRRQSATQADDQNSYHSYSSVSPRSDHYNTYAEARPVLQRYNSHPQSSMEHIQGTSAAMSQYGSYNYPTAVLRDDINHSSYSSTQIPIHDLTPDVKYMQQPVLEQNPSVPQTEPSQPQLSLSGFGGIDHVSPTQVLDEAAIENEDDDYWDLQSDEEMLDAEDRDNEDNMLASKEFNIIRRIHHEHANELAVRRHDAFIYEGLLTNYKPEYAASPLRNLQVARVFAHYIHVTGPSVSIYERNPRNSTMIFEDSIPAEQQSLWTYTLPLKALGNQGLLHAMLALASLQIARLQGASLTPSYKHYAYSLKRLSRSLGHPKKRLSLSTLANSMLLAYYEVWTAEHVKWSTHLVGAAQLLIELDFRSLTREARRLKAAQNAEDRQFPYQNPEILIDQKHFNKTLEERAMMPDQNLVSAIIGKKVNYDDFGMIVEETGARYETKTNLPDKLDLQTFETLQDLYWWYARHDAFQSIVSGNPLILPYRKWSDCPPRAPLGRADALYGTHDHMILLIGRITDFTVQDRARKIRQVDADGSWRPRPGMPGFGSMGPPPSTANASSGGQPPTSNKSMGPPSNMKGPPSGWTGPPPPGWKRPSPPGFGRGQGAPSAPTDNSSQGREPSRGPPPPAMPEFLGMAPSGPHAPLSSTYANPNYQRSPPTPSAPHPKYADLPAAYQAAMEEWETITAAHNTVSSILTNTESFAPLPPDTYPPVPGGTGNMTPFGPALIHRSYDISIIWCLLHLAKIMLLRSHPAMPPAAQMAAGVGAPATKTYAMLIGRITAGMQLPAGEDLSPSLGAVLTESSLSLFFAGVQYQAPAQREWLITRLVDVDRRTGWASAGIIAQGCETAWDRAAAMGRGPPYKRRLKRVGEEGPLLKEDKVAEVPRDRLYEDEEDASLQRGGPIGGGQGNRERGFVVKNRPGTWAMNLLGTEEDLRAGMERVGL</sequence>
<feature type="compositionally biased region" description="Polar residues" evidence="3">
    <location>
        <begin position="889"/>
        <end position="901"/>
    </location>
</feature>
<keyword evidence="2" id="KW-0539">Nucleus</keyword>
<dbReference type="Pfam" id="PF11951">
    <property type="entry name" value="Fungal_trans_2"/>
    <property type="match status" value="1"/>
</dbReference>
<feature type="region of interest" description="Disordered" evidence="3">
    <location>
        <begin position="1121"/>
        <end position="1159"/>
    </location>
</feature>
<dbReference type="PANTHER" id="PTHR37534:SF23">
    <property type="entry name" value="ZN(II)2CYS6 TRANSCRIPTION FACTOR (EUROFUNG)"/>
    <property type="match status" value="1"/>
</dbReference>
<dbReference type="GO" id="GO:0005634">
    <property type="term" value="C:nucleus"/>
    <property type="evidence" value="ECO:0007669"/>
    <property type="project" value="UniProtKB-SubCell"/>
</dbReference>
<dbReference type="CDD" id="cd00067">
    <property type="entry name" value="GAL4"/>
    <property type="match status" value="1"/>
</dbReference>
<feature type="compositionally biased region" description="Pro residues" evidence="3">
    <location>
        <begin position="831"/>
        <end position="843"/>
    </location>
</feature>
<feature type="region of interest" description="Disordered" evidence="3">
    <location>
        <begin position="775"/>
        <end position="912"/>
    </location>
</feature>
<protein>
    <recommendedName>
        <fullName evidence="4">Zn(2)-C6 fungal-type domain-containing protein</fullName>
    </recommendedName>
</protein>
<dbReference type="InterPro" id="IPR036864">
    <property type="entry name" value="Zn2-C6_fun-type_DNA-bd_sf"/>
</dbReference>
<dbReference type="SUPFAM" id="SSF57701">
    <property type="entry name" value="Zn2/Cys6 DNA-binding domain"/>
    <property type="match status" value="1"/>
</dbReference>
<evidence type="ECO:0000313" key="6">
    <source>
        <dbReference type="Proteomes" id="UP000663193"/>
    </source>
</evidence>
<evidence type="ECO:0000256" key="2">
    <source>
        <dbReference type="ARBA" id="ARBA00023242"/>
    </source>
</evidence>
<dbReference type="PROSITE" id="PS00463">
    <property type="entry name" value="ZN2_CY6_FUNGAL_1"/>
    <property type="match status" value="1"/>
</dbReference>